<evidence type="ECO:0000256" key="5">
    <source>
        <dbReference type="ARBA" id="ARBA00022927"/>
    </source>
</evidence>
<evidence type="ECO:0000313" key="12">
    <source>
        <dbReference type="EMBL" id="BFO73557.1"/>
    </source>
</evidence>
<dbReference type="GO" id="GO:0017038">
    <property type="term" value="P:protein import"/>
    <property type="evidence" value="ECO:0007669"/>
    <property type="project" value="TreeGrafter"/>
</dbReference>
<keyword evidence="7 9" id="KW-0472">Membrane</keyword>
<organism evidence="12">
    <name type="scientific">Prevotella sp. GTC17254</name>
    <dbReference type="NCBI Taxonomy" id="3236794"/>
    <lineage>
        <taxon>Bacteria</taxon>
        <taxon>Pseudomonadati</taxon>
        <taxon>Bacteroidota</taxon>
        <taxon>Bacteroidia</taxon>
        <taxon>Bacteroidales</taxon>
        <taxon>Prevotellaceae</taxon>
        <taxon>Prevotella</taxon>
    </lineage>
</organism>
<feature type="chain" id="PRO_5044209534" evidence="10">
    <location>
        <begin position="25"/>
        <end position="279"/>
    </location>
</feature>
<dbReference type="AlphaFoldDB" id="A0AB33J1V4"/>
<dbReference type="PANTHER" id="PTHR30625:SF15">
    <property type="entry name" value="BIOPOLYMER TRANSPORT PROTEIN EXBB"/>
    <property type="match status" value="1"/>
</dbReference>
<gene>
    <name evidence="12" type="ORF">GTC17254_11540</name>
</gene>
<keyword evidence="2 8" id="KW-0813">Transport</keyword>
<evidence type="ECO:0000256" key="9">
    <source>
        <dbReference type="SAM" id="Phobius"/>
    </source>
</evidence>
<sequence length="279" mass="30260">MKELIAKIFICILMIGGFGNTASADTRAKVTGKTDTTAVVTDSIASATDSLMDESEIMTDPTMMEETPQGLHQMLKTKFIEGNAGFMSLVALALVIGLAFCIERIIYLSLSEINAKKFMADLDALIAEEKIEEAKKLCRDTRGPVASICYQGLERIDESIGNVERSVASYGSVQAANLEKGCSWITLFIAIAPSLGFLGTVIGMVMAFDQIQMAGDISPTIVASGMKVALITTIFGIIVALILQIFYNYILSKIEHLTAQMEESAITLLDAVMKYKLRK</sequence>
<dbReference type="InterPro" id="IPR050790">
    <property type="entry name" value="ExbB/TolQ_transport"/>
</dbReference>
<comment type="subcellular location">
    <subcellularLocation>
        <location evidence="1">Cell membrane</location>
        <topology evidence="1">Multi-pass membrane protein</topology>
    </subcellularLocation>
    <subcellularLocation>
        <location evidence="8">Membrane</location>
        <topology evidence="8">Multi-pass membrane protein</topology>
    </subcellularLocation>
</comment>
<evidence type="ECO:0000256" key="7">
    <source>
        <dbReference type="ARBA" id="ARBA00023136"/>
    </source>
</evidence>
<evidence type="ECO:0000256" key="4">
    <source>
        <dbReference type="ARBA" id="ARBA00022692"/>
    </source>
</evidence>
<name>A0AB33J1V4_9BACT</name>
<keyword evidence="4 9" id="KW-0812">Transmembrane</keyword>
<reference evidence="12" key="1">
    <citation type="submission" date="2024-07" db="EMBL/GenBank/DDBJ databases">
        <title>Complete genome sequence of Prevotella sp. YM-2024 GTC17254.</title>
        <authorList>
            <person name="Hayashi M."/>
            <person name="Muto Y."/>
            <person name="Tanaka K."/>
            <person name="Niwa H."/>
        </authorList>
    </citation>
    <scope>NUCLEOTIDE SEQUENCE</scope>
    <source>
        <strain evidence="12">GTC17254</strain>
    </source>
</reference>
<keyword evidence="5 8" id="KW-0653">Protein transport</keyword>
<dbReference type="PANTHER" id="PTHR30625">
    <property type="entry name" value="PROTEIN TOLQ"/>
    <property type="match status" value="1"/>
</dbReference>
<evidence type="ECO:0000256" key="3">
    <source>
        <dbReference type="ARBA" id="ARBA00022475"/>
    </source>
</evidence>
<feature type="transmembrane region" description="Helical" evidence="9">
    <location>
        <begin position="184"/>
        <end position="208"/>
    </location>
</feature>
<comment type="similarity">
    <text evidence="8">Belongs to the exbB/tolQ family.</text>
</comment>
<evidence type="ECO:0000256" key="8">
    <source>
        <dbReference type="RuleBase" id="RU004057"/>
    </source>
</evidence>
<dbReference type="EMBL" id="AP035786">
    <property type="protein sequence ID" value="BFO73557.1"/>
    <property type="molecule type" value="Genomic_DNA"/>
</dbReference>
<evidence type="ECO:0000256" key="1">
    <source>
        <dbReference type="ARBA" id="ARBA00004651"/>
    </source>
</evidence>
<feature type="signal peptide" evidence="10">
    <location>
        <begin position="1"/>
        <end position="24"/>
    </location>
</feature>
<feature type="transmembrane region" description="Helical" evidence="9">
    <location>
        <begin position="84"/>
        <end position="107"/>
    </location>
</feature>
<feature type="transmembrane region" description="Helical" evidence="9">
    <location>
        <begin position="228"/>
        <end position="251"/>
    </location>
</feature>
<dbReference type="InterPro" id="IPR002898">
    <property type="entry name" value="MotA_ExbB_proton_chnl"/>
</dbReference>
<keyword evidence="6 9" id="KW-1133">Transmembrane helix</keyword>
<keyword evidence="3" id="KW-1003">Cell membrane</keyword>
<evidence type="ECO:0000259" key="11">
    <source>
        <dbReference type="Pfam" id="PF01618"/>
    </source>
</evidence>
<protein>
    <submittedName>
        <fullName evidence="12">MotA/TolQ/ExbB proton channel family protein</fullName>
    </submittedName>
</protein>
<proteinExistence type="inferred from homology"/>
<evidence type="ECO:0000256" key="2">
    <source>
        <dbReference type="ARBA" id="ARBA00022448"/>
    </source>
</evidence>
<evidence type="ECO:0000256" key="10">
    <source>
        <dbReference type="SAM" id="SignalP"/>
    </source>
</evidence>
<accession>A0AB33J1V4</accession>
<evidence type="ECO:0000256" key="6">
    <source>
        <dbReference type="ARBA" id="ARBA00022989"/>
    </source>
</evidence>
<dbReference type="GO" id="GO:0005886">
    <property type="term" value="C:plasma membrane"/>
    <property type="evidence" value="ECO:0007669"/>
    <property type="project" value="UniProtKB-SubCell"/>
</dbReference>
<feature type="domain" description="MotA/TolQ/ExbB proton channel" evidence="11">
    <location>
        <begin position="144"/>
        <end position="263"/>
    </location>
</feature>
<keyword evidence="10" id="KW-0732">Signal</keyword>
<dbReference type="Pfam" id="PF01618">
    <property type="entry name" value="MotA_ExbB"/>
    <property type="match status" value="1"/>
</dbReference>